<reference evidence="7 8" key="1">
    <citation type="submission" date="2020-04" db="EMBL/GenBank/DDBJ databases">
        <authorList>
            <person name="Laetsch R D."/>
            <person name="Stevens L."/>
            <person name="Kumar S."/>
            <person name="Blaxter L. M."/>
        </authorList>
    </citation>
    <scope>NUCLEOTIDE SEQUENCE [LARGE SCALE GENOMIC DNA]</scope>
</reference>
<keyword evidence="3 5" id="KW-1133">Transmembrane helix</keyword>
<sequence length="465" mass="51219">MAEKLSADDVLNTVGRKNQKIISCILLCGITWTPIAFTAFCPSFVLKSPDNSSFVAISDEFDVTGDSKWLADSTTTFYMIGNMIGGIFIPPLADKYGRLPIFVVTLLLMSAAGCASAFSLSLLSFCILRLIHGVFYTAAGLAGWVLCYENTPVGLRFFTSVYFGITWVVGACLLALLAYILPNWRILMFTISIPNVVIAAIIYFFVPESIHYLASIHDSANVKKWLDYVMGPQNNIEASDIVEEQHDGKTSTFVGLMRDSWKHKIFLLYILSMAYIWIVDTFIYFGLSFYSTDLAGDVYTNFVLMSLVEAPAYILAPVFMNKYGRKTLISGTHIIAGLAFLGIVLLPETYHLHFWLVGKFSISCSFMSIYMFAGELFPTDGRNKCIGFCETMSRFGGMLSPYLGQLATIFAMGPAIVLTVISITGGLLTLLLPETLNTKLPSTIAESACRKRLLGRSSSSDSSSL</sequence>
<feature type="transmembrane region" description="Helical" evidence="5">
    <location>
        <begin position="266"/>
        <end position="287"/>
    </location>
</feature>
<comment type="subcellular location">
    <subcellularLocation>
        <location evidence="1">Membrane</location>
        <topology evidence="1">Multi-pass membrane protein</topology>
    </subcellularLocation>
</comment>
<evidence type="ECO:0000256" key="3">
    <source>
        <dbReference type="ARBA" id="ARBA00022989"/>
    </source>
</evidence>
<evidence type="ECO:0000313" key="8">
    <source>
        <dbReference type="Proteomes" id="UP000494206"/>
    </source>
</evidence>
<feature type="transmembrane region" description="Helical" evidence="5">
    <location>
        <begin position="409"/>
        <end position="432"/>
    </location>
</feature>
<feature type="transmembrane region" description="Helical" evidence="5">
    <location>
        <begin position="21"/>
        <end position="45"/>
    </location>
</feature>
<comment type="caution">
    <text evidence="7">The sequence shown here is derived from an EMBL/GenBank/DDBJ whole genome shotgun (WGS) entry which is preliminary data.</text>
</comment>
<keyword evidence="2 5" id="KW-0812">Transmembrane</keyword>
<evidence type="ECO:0000256" key="1">
    <source>
        <dbReference type="ARBA" id="ARBA00004141"/>
    </source>
</evidence>
<keyword evidence="4 5" id="KW-0472">Membrane</keyword>
<dbReference type="PROSITE" id="PS50850">
    <property type="entry name" value="MFS"/>
    <property type="match status" value="1"/>
</dbReference>
<dbReference type="AlphaFoldDB" id="A0A8S1EY20"/>
<proteinExistence type="predicted"/>
<feature type="transmembrane region" description="Helical" evidence="5">
    <location>
        <begin position="69"/>
        <end position="89"/>
    </location>
</feature>
<feature type="transmembrane region" description="Helical" evidence="5">
    <location>
        <begin position="101"/>
        <end position="124"/>
    </location>
</feature>
<dbReference type="OrthoDB" id="5296287at2759"/>
<evidence type="ECO:0000256" key="2">
    <source>
        <dbReference type="ARBA" id="ARBA00022692"/>
    </source>
</evidence>
<organism evidence="7 8">
    <name type="scientific">Caenorhabditis bovis</name>
    <dbReference type="NCBI Taxonomy" id="2654633"/>
    <lineage>
        <taxon>Eukaryota</taxon>
        <taxon>Metazoa</taxon>
        <taxon>Ecdysozoa</taxon>
        <taxon>Nematoda</taxon>
        <taxon>Chromadorea</taxon>
        <taxon>Rhabditida</taxon>
        <taxon>Rhabditina</taxon>
        <taxon>Rhabditomorpha</taxon>
        <taxon>Rhabditoidea</taxon>
        <taxon>Rhabditidae</taxon>
        <taxon>Peloderinae</taxon>
        <taxon>Caenorhabditis</taxon>
    </lineage>
</organism>
<dbReference type="InterPro" id="IPR011701">
    <property type="entry name" value="MFS"/>
</dbReference>
<protein>
    <recommendedName>
        <fullName evidence="6">Major facilitator superfamily (MFS) profile domain-containing protein</fullName>
    </recommendedName>
</protein>
<dbReference type="Proteomes" id="UP000494206">
    <property type="component" value="Unassembled WGS sequence"/>
</dbReference>
<feature type="domain" description="Major facilitator superfamily (MFS) profile" evidence="6">
    <location>
        <begin position="31"/>
        <end position="437"/>
    </location>
</feature>
<dbReference type="InterPro" id="IPR020846">
    <property type="entry name" value="MFS_dom"/>
</dbReference>
<feature type="transmembrane region" description="Helical" evidence="5">
    <location>
        <begin position="130"/>
        <end position="148"/>
    </location>
</feature>
<dbReference type="SUPFAM" id="SSF103473">
    <property type="entry name" value="MFS general substrate transporter"/>
    <property type="match status" value="1"/>
</dbReference>
<feature type="transmembrane region" description="Helical" evidence="5">
    <location>
        <begin position="186"/>
        <end position="206"/>
    </location>
</feature>
<feature type="transmembrane region" description="Helical" evidence="5">
    <location>
        <begin position="299"/>
        <end position="320"/>
    </location>
</feature>
<dbReference type="GO" id="GO:0016020">
    <property type="term" value="C:membrane"/>
    <property type="evidence" value="ECO:0007669"/>
    <property type="project" value="UniProtKB-SubCell"/>
</dbReference>
<dbReference type="EMBL" id="CADEPM010000004">
    <property type="protein sequence ID" value="CAB3404968.1"/>
    <property type="molecule type" value="Genomic_DNA"/>
</dbReference>
<dbReference type="InterPro" id="IPR036259">
    <property type="entry name" value="MFS_trans_sf"/>
</dbReference>
<accession>A0A8S1EY20</accession>
<keyword evidence="8" id="KW-1185">Reference proteome</keyword>
<dbReference type="Gene3D" id="1.20.1250.20">
    <property type="entry name" value="MFS general substrate transporter like domains"/>
    <property type="match status" value="1"/>
</dbReference>
<feature type="transmembrane region" description="Helical" evidence="5">
    <location>
        <begin position="327"/>
        <end position="346"/>
    </location>
</feature>
<evidence type="ECO:0000313" key="7">
    <source>
        <dbReference type="EMBL" id="CAB3404968.1"/>
    </source>
</evidence>
<dbReference type="CDD" id="cd17317">
    <property type="entry name" value="MFS_SLC22"/>
    <property type="match status" value="1"/>
</dbReference>
<evidence type="ECO:0000256" key="4">
    <source>
        <dbReference type="ARBA" id="ARBA00023136"/>
    </source>
</evidence>
<dbReference type="PANTHER" id="PTHR24064">
    <property type="entry name" value="SOLUTE CARRIER FAMILY 22 MEMBER"/>
    <property type="match status" value="1"/>
</dbReference>
<gene>
    <name evidence="7" type="ORF">CBOVIS_LOCUS7223</name>
</gene>
<feature type="transmembrane region" description="Helical" evidence="5">
    <location>
        <begin position="160"/>
        <end position="180"/>
    </location>
</feature>
<evidence type="ECO:0000256" key="5">
    <source>
        <dbReference type="SAM" id="Phobius"/>
    </source>
</evidence>
<dbReference type="GO" id="GO:0022857">
    <property type="term" value="F:transmembrane transporter activity"/>
    <property type="evidence" value="ECO:0007669"/>
    <property type="project" value="InterPro"/>
</dbReference>
<dbReference type="Pfam" id="PF07690">
    <property type="entry name" value="MFS_1"/>
    <property type="match status" value="1"/>
</dbReference>
<name>A0A8S1EY20_9PELO</name>
<evidence type="ECO:0000259" key="6">
    <source>
        <dbReference type="PROSITE" id="PS50850"/>
    </source>
</evidence>